<dbReference type="GO" id="GO:0003824">
    <property type="term" value="F:catalytic activity"/>
    <property type="evidence" value="ECO:0007669"/>
    <property type="project" value="InterPro"/>
</dbReference>
<comment type="similarity">
    <text evidence="1">Belongs to the FAH family.</text>
</comment>
<keyword evidence="5" id="KW-1185">Reference proteome</keyword>
<dbReference type="AlphaFoldDB" id="A0AA88H0K9"/>
<dbReference type="InterPro" id="IPR018119">
    <property type="entry name" value="Strictosidine_synth_cons-reg"/>
</dbReference>
<dbReference type="InterPro" id="IPR011042">
    <property type="entry name" value="6-blade_b-propeller_TolB-like"/>
</dbReference>
<sequence>MACSCSLIQYLINNKSSLPWLNSQENQLDLLSRAVGTIGNDLVSFLNFYNEKSNGEAVRKLLLNCSELDSHLTSSQMKSEDEKQVLIQAFEFSESSTNMEDNKNTKQNSYYYYSESLPFTPKTFRDASLWLSHNIKAARGIAKISLPLAYYGIIFPFENIFPRTTFPMFTPSKSFFDHPLFYVGNAMTFYGNGSEISYPFYTKYLDYELEIGAIVTKEIRNATCEEAENAIGGYVLLNDFSDRSNQFNEMTKDRFGPNKCKSFGTGMGSVVVTPDEMKELSNQGLQGKVLINGKKVVESKKFSLNTSGKSIGEPPFYSMGETIAYMSSSETIYPGELVGSGTIPNMAGIENGTQLREGDSVTLSMQPFGALTHKIGPKDKVDLIAGLLYYLPTGVDTRYWLEPQAKTFEQLSAPIYYVQKSENVDAIYKNGNFYSPESLTVRNGYIYSGLYDGSIRRVKVLARRNTSSDHQVEFNYGTPEIVAYSFMWKGHNIPTPEKCSNPQHVGKPRDAQLEKECGRPLQAKFDRKGILYVTDAVFGLLKISSQKHQKIELDNGALASDIVVERVLEIPFANALIISEPYIYVSMTSTKFSRNKHILEILDGGANGGLFKYHMQTKQSEMIATDLHFANGMVLYNHSIYVAETDRFRISRIDLATREKTIHVDNLMCVPDNLSVVKKNGKPLVWIGCAGPRIPTLKFLYTHPSVTIQLSKFEYLVEQIFQIVRKKIGIAIQMDLFDKKEVTKVMYDATGNHYHWISEMVEVQLVASDSGEWPLQLAEADESNPQNYYLVGNVNYGAKLALVSPIPY</sequence>
<reference evidence="4 5" key="1">
    <citation type="journal article" date="2018" name="BMC Genomics">
        <title>The genome of Naegleria lovaniensis, the basis for a comparative approach to unravel pathogenicity factors of the human pathogenic amoeba N. fowleri.</title>
        <authorList>
            <person name="Liechti N."/>
            <person name="Schurch N."/>
            <person name="Bruggmann R."/>
            <person name="Wittwer M."/>
        </authorList>
    </citation>
    <scope>NUCLEOTIDE SEQUENCE [LARGE SCALE GENOMIC DNA]</scope>
    <source>
        <strain evidence="4 5">ATCC 30569</strain>
    </source>
</reference>
<dbReference type="Pfam" id="PF01557">
    <property type="entry name" value="FAA_hydrolase"/>
    <property type="match status" value="1"/>
</dbReference>
<organism evidence="4 5">
    <name type="scientific">Naegleria lovaniensis</name>
    <name type="common">Amoeba</name>
    <dbReference type="NCBI Taxonomy" id="51637"/>
    <lineage>
        <taxon>Eukaryota</taxon>
        <taxon>Discoba</taxon>
        <taxon>Heterolobosea</taxon>
        <taxon>Tetramitia</taxon>
        <taxon>Eutetramitia</taxon>
        <taxon>Vahlkampfiidae</taxon>
        <taxon>Naegleria</taxon>
    </lineage>
</organism>
<dbReference type="SUPFAM" id="SSF56529">
    <property type="entry name" value="FAH"/>
    <property type="match status" value="1"/>
</dbReference>
<dbReference type="SUPFAM" id="SSF63829">
    <property type="entry name" value="Calcium-dependent phosphotriesterase"/>
    <property type="match status" value="1"/>
</dbReference>
<evidence type="ECO:0000259" key="3">
    <source>
        <dbReference type="Pfam" id="PF03088"/>
    </source>
</evidence>
<feature type="domain" description="Fumarylacetoacetase-like C-terminal" evidence="2">
    <location>
        <begin position="177"/>
        <end position="375"/>
    </location>
</feature>
<feature type="domain" description="Strictosidine synthase conserved region" evidence="3">
    <location>
        <begin position="581"/>
        <end position="652"/>
    </location>
</feature>
<comment type="caution">
    <text evidence="4">The sequence shown here is derived from an EMBL/GenBank/DDBJ whole genome shotgun (WGS) entry which is preliminary data.</text>
</comment>
<accession>A0AA88H0K9</accession>
<dbReference type="Gene3D" id="2.120.10.30">
    <property type="entry name" value="TolB, C-terminal domain"/>
    <property type="match status" value="1"/>
</dbReference>
<evidence type="ECO:0000313" key="5">
    <source>
        <dbReference type="Proteomes" id="UP000816034"/>
    </source>
</evidence>
<dbReference type="InterPro" id="IPR011234">
    <property type="entry name" value="Fumarylacetoacetase-like_C"/>
</dbReference>
<dbReference type="PANTHER" id="PTHR43211:SF1">
    <property type="entry name" value="BLL6422 PROTEIN"/>
    <property type="match status" value="1"/>
</dbReference>
<name>A0AA88H0K9_NAELO</name>
<dbReference type="InterPro" id="IPR036663">
    <property type="entry name" value="Fumarylacetoacetase_C_sf"/>
</dbReference>
<gene>
    <name evidence="4" type="ORF">C9374_013451</name>
</gene>
<dbReference type="PANTHER" id="PTHR43211">
    <property type="entry name" value="FUMARYLACETOACETATE HYDROLASE"/>
    <property type="match status" value="1"/>
</dbReference>
<evidence type="ECO:0000313" key="4">
    <source>
        <dbReference type="EMBL" id="KAG2391966.1"/>
    </source>
</evidence>
<proteinExistence type="inferred from homology"/>
<dbReference type="EMBL" id="PYSW02000006">
    <property type="protein sequence ID" value="KAG2391966.1"/>
    <property type="molecule type" value="Genomic_DNA"/>
</dbReference>
<dbReference type="Proteomes" id="UP000816034">
    <property type="component" value="Unassembled WGS sequence"/>
</dbReference>
<evidence type="ECO:0000259" key="2">
    <source>
        <dbReference type="Pfam" id="PF01557"/>
    </source>
</evidence>
<dbReference type="Pfam" id="PF03088">
    <property type="entry name" value="Str_synth"/>
    <property type="match status" value="1"/>
</dbReference>
<evidence type="ECO:0000256" key="1">
    <source>
        <dbReference type="ARBA" id="ARBA00010211"/>
    </source>
</evidence>
<dbReference type="GeneID" id="68105904"/>
<dbReference type="RefSeq" id="XP_044553860.1">
    <property type="nucleotide sequence ID" value="XM_044689329.1"/>
</dbReference>
<dbReference type="Gene3D" id="3.90.850.10">
    <property type="entry name" value="Fumarylacetoacetase-like, C-terminal domain"/>
    <property type="match status" value="1"/>
</dbReference>
<protein>
    <submittedName>
        <fullName evidence="4">Uncharacterized protein</fullName>
    </submittedName>
</protein>